<feature type="region of interest" description="Disordered" evidence="1">
    <location>
        <begin position="289"/>
        <end position="313"/>
    </location>
</feature>
<protein>
    <recommendedName>
        <fullName evidence="4">Tubulin-specific chaperone cofactor E-like protein</fullName>
    </recommendedName>
</protein>
<evidence type="ECO:0000313" key="2">
    <source>
        <dbReference type="EMBL" id="CAH1774808.1"/>
    </source>
</evidence>
<proteinExistence type="predicted"/>
<dbReference type="InterPro" id="IPR032675">
    <property type="entry name" value="LRR_dom_sf"/>
</dbReference>
<dbReference type="PROSITE" id="PS51450">
    <property type="entry name" value="LRR"/>
    <property type="match status" value="1"/>
</dbReference>
<dbReference type="Proteomes" id="UP000749559">
    <property type="component" value="Unassembled WGS sequence"/>
</dbReference>
<dbReference type="Gene3D" id="3.80.10.10">
    <property type="entry name" value="Ribonuclease Inhibitor"/>
    <property type="match status" value="3"/>
</dbReference>
<evidence type="ECO:0008006" key="4">
    <source>
        <dbReference type="Google" id="ProtNLM"/>
    </source>
</evidence>
<feature type="compositionally biased region" description="Basic residues" evidence="1">
    <location>
        <begin position="14"/>
        <end position="24"/>
    </location>
</feature>
<reference evidence="2" key="1">
    <citation type="submission" date="2022-03" db="EMBL/GenBank/DDBJ databases">
        <authorList>
            <person name="Martin C."/>
        </authorList>
    </citation>
    <scope>NUCLEOTIDE SEQUENCE</scope>
</reference>
<feature type="compositionally biased region" description="Polar residues" evidence="1">
    <location>
        <begin position="289"/>
        <end position="301"/>
    </location>
</feature>
<comment type="caution">
    <text evidence="2">The sequence shown here is derived from an EMBL/GenBank/DDBJ whole genome shotgun (WGS) entry which is preliminary data.</text>
</comment>
<keyword evidence="3" id="KW-1185">Reference proteome</keyword>
<feature type="region of interest" description="Disordered" evidence="1">
    <location>
        <begin position="1"/>
        <end position="26"/>
    </location>
</feature>
<evidence type="ECO:0000256" key="1">
    <source>
        <dbReference type="SAM" id="MobiDB-lite"/>
    </source>
</evidence>
<dbReference type="PANTHER" id="PTHR15140">
    <property type="entry name" value="TUBULIN-SPECIFIC CHAPERONE E"/>
    <property type="match status" value="1"/>
</dbReference>
<dbReference type="OrthoDB" id="5855206at2759"/>
<feature type="compositionally biased region" description="Basic and acidic residues" evidence="1">
    <location>
        <begin position="366"/>
        <end position="382"/>
    </location>
</feature>
<dbReference type="PANTHER" id="PTHR15140:SF6">
    <property type="entry name" value="TUBULIN-SPECIFIC CHAPERONE COFACTOR E-LIKE PROTEIN"/>
    <property type="match status" value="1"/>
</dbReference>
<dbReference type="EMBL" id="CAIIXF020000001">
    <property type="protein sequence ID" value="CAH1774808.1"/>
    <property type="molecule type" value="Genomic_DNA"/>
</dbReference>
<name>A0A8S4N247_OWEFU</name>
<organism evidence="2 3">
    <name type="scientific">Owenia fusiformis</name>
    <name type="common">Polychaete worm</name>
    <dbReference type="NCBI Taxonomy" id="6347"/>
    <lineage>
        <taxon>Eukaryota</taxon>
        <taxon>Metazoa</taxon>
        <taxon>Spiralia</taxon>
        <taxon>Lophotrochozoa</taxon>
        <taxon>Annelida</taxon>
        <taxon>Polychaeta</taxon>
        <taxon>Sedentaria</taxon>
        <taxon>Canalipalpata</taxon>
        <taxon>Sabellida</taxon>
        <taxon>Oweniida</taxon>
        <taxon>Oweniidae</taxon>
        <taxon>Owenia</taxon>
    </lineage>
</organism>
<sequence>MASSKSQASEIKPWKRKQKKPFPKIKKDLKPKTFADALKEKYCDFDDFDSNSSDGFIIDIVVRGKPKVKNDGTGPELGFLTNAVLNNSLIGSIGSIDGGLAALCPNIVDLDVASNNLTDWSELLTMMSQLPKLAFLNLSQNNLKSNSNKEALMTCRERFPSMRNMVLNGTFLPWEDISVLTTLVPNLKELHLCRNDYTHVEGNGLSGFHSIECLRLNDNKIEGWEEVWKLHTLPQLKSLILSGNALRDIYYVHPTIPKYSCDNVEDETSAEEGSVPGEQKEGILVDASATTAMNTDNTPKPSDNDKQNNDGLCNLSQETLETDAKDVNIMSIVKEGDASSDVKPQDSALETLNDVKSEDITPDSLNDEKPKDNAQDSLKDANPEDNALNSSNDVESEANVPEDAVIPKIEASPLNSDVNPPFSKLESLCLSDTWVNKWEHLHSLNKFPQLKAVRLKSIPLAQEIKDEDRRKLYVASLPKISTLNGSEVTSTEREKAERHFLRHFSEDDKPERFHELEAKHGKLEPLVDIILAPRCKPCVKVKIIHEGKVACEPVLKTRDTVLKIKSQIIRMLKLTKCYQARYLDLYLVSVNGNKEPELITLMNSPLSLLDIVDGDEFHVSDSYEKHPFNINFCEVPKK</sequence>
<dbReference type="Pfam" id="PF13855">
    <property type="entry name" value="LRR_8"/>
    <property type="match status" value="1"/>
</dbReference>
<dbReference type="SUPFAM" id="SSF52058">
    <property type="entry name" value="L domain-like"/>
    <property type="match status" value="1"/>
</dbReference>
<accession>A0A8S4N247</accession>
<evidence type="ECO:0000313" key="3">
    <source>
        <dbReference type="Proteomes" id="UP000749559"/>
    </source>
</evidence>
<dbReference type="InterPro" id="IPR001611">
    <property type="entry name" value="Leu-rich_rpt"/>
</dbReference>
<gene>
    <name evidence="2" type="ORF">OFUS_LOCUS2189</name>
</gene>
<dbReference type="AlphaFoldDB" id="A0A8S4N247"/>
<feature type="region of interest" description="Disordered" evidence="1">
    <location>
        <begin position="336"/>
        <end position="400"/>
    </location>
</feature>